<dbReference type="CDD" id="cd16380">
    <property type="entry name" value="YitT_C"/>
    <property type="match status" value="1"/>
</dbReference>
<proteinExistence type="predicted"/>
<keyword evidence="3 6" id="KW-0812">Transmembrane</keyword>
<gene>
    <name evidence="8" type="ORF">FYJ50_06630</name>
</gene>
<name>A0A7X2N3J5_9FIRM</name>
<sequence length="280" mass="31172">MKTIKEFVQMTVATLIISSAVFFFLYPSHASVSSISGLSIVLSNFIPFSIATITMALNILLLIVGFLLIGNEFGAKTIYTSLLLPAFLKMYEILFPNFQSLTHDPILDVAAYIFVVSLGQCILFNMNASSGGLDIVAKILNKYFRIDLGKAMTYSGMCIALSSCLAYDSKTVVISVLGTYLNGLVLDQFIFDQNLKRRVCIVSSKMDTIKHFILDDLHSGATIYEAYGAYSMSKRQEIIVIVNKSEYQKLMNFIQTTDPKAFITVYKVAQVNYQPKTIEP</sequence>
<keyword evidence="5 6" id="KW-0472">Membrane</keyword>
<dbReference type="PANTHER" id="PTHR33545">
    <property type="entry name" value="UPF0750 MEMBRANE PROTEIN YITT-RELATED"/>
    <property type="match status" value="1"/>
</dbReference>
<evidence type="ECO:0000259" key="7">
    <source>
        <dbReference type="Pfam" id="PF10035"/>
    </source>
</evidence>
<protein>
    <submittedName>
        <fullName evidence="8">YitT family protein</fullName>
    </submittedName>
</protein>
<feature type="transmembrane region" description="Helical" evidence="6">
    <location>
        <begin position="106"/>
        <end position="124"/>
    </location>
</feature>
<keyword evidence="2" id="KW-1003">Cell membrane</keyword>
<evidence type="ECO:0000313" key="9">
    <source>
        <dbReference type="Proteomes" id="UP000470082"/>
    </source>
</evidence>
<dbReference type="InterPro" id="IPR019264">
    <property type="entry name" value="DUF2179"/>
</dbReference>
<evidence type="ECO:0000256" key="4">
    <source>
        <dbReference type="ARBA" id="ARBA00022989"/>
    </source>
</evidence>
<comment type="caution">
    <text evidence="8">The sequence shown here is derived from an EMBL/GenBank/DDBJ whole genome shotgun (WGS) entry which is preliminary data.</text>
</comment>
<keyword evidence="9" id="KW-1185">Reference proteome</keyword>
<dbReference type="InterPro" id="IPR003740">
    <property type="entry name" value="YitT"/>
</dbReference>
<evidence type="ECO:0000256" key="1">
    <source>
        <dbReference type="ARBA" id="ARBA00004651"/>
    </source>
</evidence>
<comment type="subcellular location">
    <subcellularLocation>
        <location evidence="1">Cell membrane</location>
        <topology evidence="1">Multi-pass membrane protein</topology>
    </subcellularLocation>
</comment>
<evidence type="ECO:0000313" key="8">
    <source>
        <dbReference type="EMBL" id="MSS01771.1"/>
    </source>
</evidence>
<feature type="transmembrane region" description="Helical" evidence="6">
    <location>
        <begin position="46"/>
        <end position="70"/>
    </location>
</feature>
<reference evidence="8 9" key="1">
    <citation type="submission" date="2019-08" db="EMBL/GenBank/DDBJ databases">
        <title>In-depth cultivation of the pig gut microbiome towards novel bacterial diversity and tailored functional studies.</title>
        <authorList>
            <person name="Wylensek D."/>
            <person name="Hitch T.C.A."/>
            <person name="Clavel T."/>
        </authorList>
    </citation>
    <scope>NUCLEOTIDE SEQUENCE [LARGE SCALE GENOMIC DNA]</scope>
    <source>
        <strain evidence="8 9">LKV-178-WT-2G</strain>
    </source>
</reference>
<evidence type="ECO:0000256" key="3">
    <source>
        <dbReference type="ARBA" id="ARBA00022692"/>
    </source>
</evidence>
<dbReference type="PIRSF" id="PIRSF006483">
    <property type="entry name" value="Membrane_protein_YitT"/>
    <property type="match status" value="1"/>
</dbReference>
<evidence type="ECO:0000256" key="6">
    <source>
        <dbReference type="SAM" id="Phobius"/>
    </source>
</evidence>
<dbReference type="GO" id="GO:0005886">
    <property type="term" value="C:plasma membrane"/>
    <property type="evidence" value="ECO:0007669"/>
    <property type="project" value="UniProtKB-SubCell"/>
</dbReference>
<evidence type="ECO:0000256" key="2">
    <source>
        <dbReference type="ARBA" id="ARBA00022475"/>
    </source>
</evidence>
<feature type="transmembrane region" description="Helical" evidence="6">
    <location>
        <begin position="77"/>
        <end position="94"/>
    </location>
</feature>
<dbReference type="RefSeq" id="WP_154460356.1">
    <property type="nucleotide sequence ID" value="NZ_VUMM01000012.1"/>
</dbReference>
<dbReference type="InterPro" id="IPR015867">
    <property type="entry name" value="N-reg_PII/ATP_PRibTrfase_C"/>
</dbReference>
<keyword evidence="4 6" id="KW-1133">Transmembrane helix</keyword>
<evidence type="ECO:0000256" key="5">
    <source>
        <dbReference type="ARBA" id="ARBA00023136"/>
    </source>
</evidence>
<accession>A0A7X2N3J5</accession>
<feature type="transmembrane region" description="Helical" evidence="6">
    <location>
        <begin position="7"/>
        <end position="26"/>
    </location>
</feature>
<dbReference type="InterPro" id="IPR051461">
    <property type="entry name" value="UPF0750_membrane"/>
</dbReference>
<feature type="domain" description="DUF2179" evidence="7">
    <location>
        <begin position="220"/>
        <end position="271"/>
    </location>
</feature>
<dbReference type="Pfam" id="PF10035">
    <property type="entry name" value="DUF2179"/>
    <property type="match status" value="1"/>
</dbReference>
<dbReference type="Gene3D" id="3.30.70.120">
    <property type="match status" value="1"/>
</dbReference>
<dbReference type="EMBL" id="VUMM01000012">
    <property type="protein sequence ID" value="MSS01771.1"/>
    <property type="molecule type" value="Genomic_DNA"/>
</dbReference>
<dbReference type="Proteomes" id="UP000470082">
    <property type="component" value="Unassembled WGS sequence"/>
</dbReference>
<dbReference type="Pfam" id="PF02588">
    <property type="entry name" value="YitT_membrane"/>
    <property type="match status" value="1"/>
</dbReference>
<organism evidence="8 9">
    <name type="scientific">Floccifex porci</name>
    <dbReference type="NCBI Taxonomy" id="2606629"/>
    <lineage>
        <taxon>Bacteria</taxon>
        <taxon>Bacillati</taxon>
        <taxon>Bacillota</taxon>
        <taxon>Erysipelotrichia</taxon>
        <taxon>Erysipelotrichales</taxon>
        <taxon>Erysipelotrichaceae</taxon>
        <taxon>Floccifex</taxon>
    </lineage>
</organism>
<dbReference type="AlphaFoldDB" id="A0A7X2N3J5"/>
<dbReference type="PANTHER" id="PTHR33545:SF5">
    <property type="entry name" value="UPF0750 MEMBRANE PROTEIN YITT"/>
    <property type="match status" value="1"/>
</dbReference>